<protein>
    <submittedName>
        <fullName evidence="1">YkgJ family cysteine cluster protein</fullName>
    </submittedName>
</protein>
<dbReference type="PANTHER" id="PTHR35866">
    <property type="entry name" value="PUTATIVE-RELATED"/>
    <property type="match status" value="1"/>
</dbReference>
<organism evidence="1">
    <name type="scientific">Desulfomonile tiedjei</name>
    <dbReference type="NCBI Taxonomy" id="2358"/>
    <lineage>
        <taxon>Bacteria</taxon>
        <taxon>Pseudomonadati</taxon>
        <taxon>Thermodesulfobacteriota</taxon>
        <taxon>Desulfomonilia</taxon>
        <taxon>Desulfomonilales</taxon>
        <taxon>Desulfomonilaceae</taxon>
        <taxon>Desulfomonile</taxon>
    </lineage>
</organism>
<comment type="caution">
    <text evidence="1">The sequence shown here is derived from an EMBL/GenBank/DDBJ whole genome shotgun (WGS) entry which is preliminary data.</text>
</comment>
<dbReference type="Pfam" id="PF03692">
    <property type="entry name" value="CxxCxxCC"/>
    <property type="match status" value="1"/>
</dbReference>
<dbReference type="EMBL" id="DTGT01000057">
    <property type="protein sequence ID" value="HGH59997.1"/>
    <property type="molecule type" value="Genomic_DNA"/>
</dbReference>
<dbReference type="PANTHER" id="PTHR35866:SF1">
    <property type="entry name" value="YKGJ FAMILY CYSTEINE CLUSTER PROTEIN"/>
    <property type="match status" value="1"/>
</dbReference>
<reference evidence="1" key="1">
    <citation type="journal article" date="2020" name="mSystems">
        <title>Genome- and Community-Level Interaction Insights into Carbon Utilization and Element Cycling Functions of Hydrothermarchaeota in Hydrothermal Sediment.</title>
        <authorList>
            <person name="Zhou Z."/>
            <person name="Liu Y."/>
            <person name="Xu W."/>
            <person name="Pan J."/>
            <person name="Luo Z.H."/>
            <person name="Li M."/>
        </authorList>
    </citation>
    <scope>NUCLEOTIDE SEQUENCE [LARGE SCALE GENOMIC DNA]</scope>
    <source>
        <strain evidence="1">SpSt-769</strain>
    </source>
</reference>
<gene>
    <name evidence="1" type="ORF">ENV54_01715</name>
</gene>
<sequence>MMDAGGSGGRENWEFGPKLTAEDTFGFACGPEVPCFTECCGKLDLMLTPYDVLRLKNRLGLTSSDFLDQYTYMRQRTPVEFPQFFMKMDNEERRCPFVRAAGCAVYEDRPGACRIYPVGRGSTRSQADGSPQEFFFLVKENHCKGFREDCQWRISEWLRDQGMEEYNRVNDLLMELYVRRVQQQGIRLTENHMKMFVMACYNVERFRDFVFRSNFLERFELDEDQVREIEKSDLALLEFAFTWLRFALFGEPTLRIRQSGGSGVQGRM</sequence>
<dbReference type="InterPro" id="IPR005358">
    <property type="entry name" value="Puta_zinc/iron-chelating_dom"/>
</dbReference>
<accession>A0A7C4EVT0</accession>
<name>A0A7C4EVT0_9BACT</name>
<dbReference type="AlphaFoldDB" id="A0A7C4EVT0"/>
<proteinExistence type="predicted"/>
<evidence type="ECO:0000313" key="1">
    <source>
        <dbReference type="EMBL" id="HGH59997.1"/>
    </source>
</evidence>